<sequence length="130" mass="15108">MKIAILILIYLNIIWSVIGESEFIISQVKNTDGHTHGESTQLANIDNTEENSKNDKILYTFIFSFVGCVICCGLIQAILILSKRMNGELSSLRRNYKQHQGLLKFREFRYAYEKEKIRYEQINKDASTLR</sequence>
<evidence type="ECO:0000256" key="2">
    <source>
        <dbReference type="SAM" id="SignalP"/>
    </source>
</evidence>
<keyword evidence="1" id="KW-1133">Transmembrane helix</keyword>
<keyword evidence="2" id="KW-0732">Signal</keyword>
<gene>
    <name evidence="3" type="ORF">BSTOLATCC_MIC48298</name>
</gene>
<feature type="signal peptide" evidence="2">
    <location>
        <begin position="1"/>
        <end position="19"/>
    </location>
</feature>
<keyword evidence="4" id="KW-1185">Reference proteome</keyword>
<keyword evidence="1" id="KW-0812">Transmembrane</keyword>
<evidence type="ECO:0000313" key="4">
    <source>
        <dbReference type="Proteomes" id="UP001162131"/>
    </source>
</evidence>
<feature type="chain" id="PRO_5043695311" evidence="2">
    <location>
        <begin position="20"/>
        <end position="130"/>
    </location>
</feature>
<reference evidence="3" key="1">
    <citation type="submission" date="2021-09" db="EMBL/GenBank/DDBJ databases">
        <authorList>
            <consortium name="AG Swart"/>
            <person name="Singh M."/>
            <person name="Singh A."/>
            <person name="Seah K."/>
            <person name="Emmerich C."/>
        </authorList>
    </citation>
    <scope>NUCLEOTIDE SEQUENCE</scope>
    <source>
        <strain evidence="3">ATCC30299</strain>
    </source>
</reference>
<evidence type="ECO:0000313" key="3">
    <source>
        <dbReference type="EMBL" id="CAG9329478.1"/>
    </source>
</evidence>
<evidence type="ECO:0000256" key="1">
    <source>
        <dbReference type="SAM" id="Phobius"/>
    </source>
</evidence>
<feature type="transmembrane region" description="Helical" evidence="1">
    <location>
        <begin position="57"/>
        <end position="81"/>
    </location>
</feature>
<dbReference type="Proteomes" id="UP001162131">
    <property type="component" value="Unassembled WGS sequence"/>
</dbReference>
<protein>
    <submittedName>
        <fullName evidence="3">Uncharacterized protein</fullName>
    </submittedName>
</protein>
<organism evidence="3 4">
    <name type="scientific">Blepharisma stoltei</name>
    <dbReference type="NCBI Taxonomy" id="1481888"/>
    <lineage>
        <taxon>Eukaryota</taxon>
        <taxon>Sar</taxon>
        <taxon>Alveolata</taxon>
        <taxon>Ciliophora</taxon>
        <taxon>Postciliodesmatophora</taxon>
        <taxon>Heterotrichea</taxon>
        <taxon>Heterotrichida</taxon>
        <taxon>Blepharismidae</taxon>
        <taxon>Blepharisma</taxon>
    </lineage>
</organism>
<proteinExistence type="predicted"/>
<accession>A0AAU9JU14</accession>
<name>A0AAU9JU14_9CILI</name>
<dbReference type="EMBL" id="CAJZBQ010000047">
    <property type="protein sequence ID" value="CAG9329478.1"/>
    <property type="molecule type" value="Genomic_DNA"/>
</dbReference>
<dbReference type="AlphaFoldDB" id="A0AAU9JU14"/>
<keyword evidence="1" id="KW-0472">Membrane</keyword>
<comment type="caution">
    <text evidence="3">The sequence shown here is derived from an EMBL/GenBank/DDBJ whole genome shotgun (WGS) entry which is preliminary data.</text>
</comment>